<sequence length="431" mass="49182">MTFTKNPIQKLLVATSVAVYAFSANVAAQDDKGKDQPKATPPSVCADYQKSSTSVPGQRVGKKIQNAFEEYSNDNVQGALEILYDIDTSNEFDRAYTDRFIGNLLAAQEGKAQEALRYLTRAVEANELNDSEQFGTMKLVADLSMQEENYREALKWYQRWLDETCKNNPDVYVRMSQAYYETKQLDKMVAPANKAIQYAEKPDKNPYVLKMTSYYERKMYPQAIEVTEQLVKLFPETDQWWTQLAFFYMLVENYPQALQTMDLAYKQGYVDKKSEIKALAQLFATNGIPYKSAKLYEEALNSGMIEKDAKSFATIANTWHQAKDVLKAADYYGKAGALSNDPDHFRRQGSLLMAAQEYGKAVRALDKAISLATDDKGNLYMSMMEANFYQGKFKEALRYVQLAKQDSSTRRSANSWEPYIREKAKNRGIQL</sequence>
<keyword evidence="5" id="KW-1185">Reference proteome</keyword>
<dbReference type="KEGG" id="salh:HMF8227_00864"/>
<keyword evidence="3" id="KW-0732">Signal</keyword>
<dbReference type="RefSeq" id="WP_109339014.1">
    <property type="nucleotide sequence ID" value="NZ_CP029347.1"/>
</dbReference>
<feature type="repeat" description="TPR" evidence="1">
    <location>
        <begin position="342"/>
        <end position="375"/>
    </location>
</feature>
<proteinExistence type="predicted"/>
<dbReference type="GO" id="GO:0051301">
    <property type="term" value="P:cell division"/>
    <property type="evidence" value="ECO:0007669"/>
    <property type="project" value="TreeGrafter"/>
</dbReference>
<name>A0A2S2E192_9ALTE</name>
<accession>A0A2S2E192</accession>
<dbReference type="InterPro" id="IPR019734">
    <property type="entry name" value="TPR_rpt"/>
</dbReference>
<dbReference type="PANTHER" id="PTHR12558:SF13">
    <property type="entry name" value="CELL DIVISION CYCLE PROTEIN 27 HOMOLOG"/>
    <property type="match status" value="1"/>
</dbReference>
<dbReference type="PANTHER" id="PTHR12558">
    <property type="entry name" value="CELL DIVISION CYCLE 16,23,27"/>
    <property type="match status" value="1"/>
</dbReference>
<evidence type="ECO:0000313" key="5">
    <source>
        <dbReference type="Proteomes" id="UP000245728"/>
    </source>
</evidence>
<evidence type="ECO:0000256" key="3">
    <source>
        <dbReference type="SAM" id="SignalP"/>
    </source>
</evidence>
<feature type="signal peptide" evidence="3">
    <location>
        <begin position="1"/>
        <end position="28"/>
    </location>
</feature>
<evidence type="ECO:0000256" key="1">
    <source>
        <dbReference type="PROSITE-ProRule" id="PRU00339"/>
    </source>
</evidence>
<evidence type="ECO:0000256" key="2">
    <source>
        <dbReference type="SAM" id="MobiDB-lite"/>
    </source>
</evidence>
<evidence type="ECO:0000313" key="4">
    <source>
        <dbReference type="EMBL" id="AWL11359.1"/>
    </source>
</evidence>
<feature type="chain" id="PRO_5015752552" evidence="3">
    <location>
        <begin position="29"/>
        <end position="431"/>
    </location>
</feature>
<protein>
    <submittedName>
        <fullName evidence="4">Uncharacterized protein</fullName>
    </submittedName>
</protein>
<dbReference type="InterPro" id="IPR011990">
    <property type="entry name" value="TPR-like_helical_dom_sf"/>
</dbReference>
<dbReference type="OrthoDB" id="5592888at2"/>
<dbReference type="Proteomes" id="UP000245728">
    <property type="component" value="Chromosome"/>
</dbReference>
<organism evidence="4 5">
    <name type="scientific">Saliniradius amylolyticus</name>
    <dbReference type="NCBI Taxonomy" id="2183582"/>
    <lineage>
        <taxon>Bacteria</taxon>
        <taxon>Pseudomonadati</taxon>
        <taxon>Pseudomonadota</taxon>
        <taxon>Gammaproteobacteria</taxon>
        <taxon>Alteromonadales</taxon>
        <taxon>Alteromonadaceae</taxon>
        <taxon>Saliniradius</taxon>
    </lineage>
</organism>
<dbReference type="EMBL" id="CP029347">
    <property type="protein sequence ID" value="AWL11359.1"/>
    <property type="molecule type" value="Genomic_DNA"/>
</dbReference>
<dbReference type="Gene3D" id="1.25.40.10">
    <property type="entry name" value="Tetratricopeptide repeat domain"/>
    <property type="match status" value="3"/>
</dbReference>
<dbReference type="SUPFAM" id="SSF48452">
    <property type="entry name" value="TPR-like"/>
    <property type="match status" value="2"/>
</dbReference>
<dbReference type="AlphaFoldDB" id="A0A2S2E192"/>
<reference evidence="4 5" key="1">
    <citation type="submission" date="2018-05" db="EMBL/GenBank/DDBJ databases">
        <title>Salinimonas sp. HMF8227 Genome sequencing and assembly.</title>
        <authorList>
            <person name="Kang H."/>
            <person name="Kang J."/>
            <person name="Cha I."/>
            <person name="Kim H."/>
            <person name="Joh K."/>
        </authorList>
    </citation>
    <scope>NUCLEOTIDE SEQUENCE [LARGE SCALE GENOMIC DNA]</scope>
    <source>
        <strain evidence="4 5">HMF8227</strain>
    </source>
</reference>
<dbReference type="PROSITE" id="PS50005">
    <property type="entry name" value="TPR"/>
    <property type="match status" value="1"/>
</dbReference>
<dbReference type="SMART" id="SM00028">
    <property type="entry name" value="TPR"/>
    <property type="match status" value="2"/>
</dbReference>
<gene>
    <name evidence="4" type="ORF">HMF8227_00864</name>
</gene>
<feature type="region of interest" description="Disordered" evidence="2">
    <location>
        <begin position="30"/>
        <end position="52"/>
    </location>
</feature>
<keyword evidence="1" id="KW-0802">TPR repeat</keyword>